<dbReference type="Proteomes" id="UP000275267">
    <property type="component" value="Unassembled WGS sequence"/>
</dbReference>
<sequence>MPSRQPPPPAPSPTPAAAAAVVAADLRSRGGRHRRRASAAPAATAGASAAAALILAVAVALLLLWRRRRRRKLAAAAGAQPAAELRRLSYQHLRRATGGFAARSKLGQGGFGPVFRGALPRSGQPVAVKVMDAAGSLQGEREFHNEVSLASHLLGCAAPGAPPSILLPFAYSLSAQPRRRRMMLVYELMPNGSLQDALLGKRCPEMVAEWPRRLAVARDVAAALHYLHSVVQPPVIHGDVKPSNVLLDADLRARLSDFGLARIRSEEEDELESGGIGADADGNGNPGGGCDEDVSVAGESMTAVAVNGEDNAAKSPEDDEAFTTASPAEAASTSGCDKTSVGSGLNARSCNGGGAAGSGSGSDWWWRQDNGGGGGGVKDYVMEWISSEIKKERPKNDWIAGSSAIAPVTSTERKKPKRRAREWWREEYAEELTKKQKRRALAKSKSDAGAMSGMQWWERDCDLEEKGHSRWRMMKKSWSRRSSNGNVSIGWWVDGVRRSSRDWASGEFVPKSGGARSPARRPSSAEVLDMLAGEGEPPTLPLEFSPSPPGGFPFKSRRKARNIWSDDVTEQYMWKVL</sequence>
<dbReference type="PANTHER" id="PTHR46821:SF2">
    <property type="entry name" value="OS03G0251700 PROTEIN"/>
    <property type="match status" value="1"/>
</dbReference>
<dbReference type="OrthoDB" id="626167at2759"/>
<dbReference type="PANTHER" id="PTHR46821">
    <property type="entry name" value="OS07G0586332 PROTEIN"/>
    <property type="match status" value="1"/>
</dbReference>
<feature type="compositionally biased region" description="Polar residues" evidence="1">
    <location>
        <begin position="335"/>
        <end position="349"/>
    </location>
</feature>
<evidence type="ECO:0000259" key="3">
    <source>
        <dbReference type="PROSITE" id="PS50011"/>
    </source>
</evidence>
<feature type="transmembrane region" description="Helical" evidence="2">
    <location>
        <begin position="42"/>
        <end position="65"/>
    </location>
</feature>
<dbReference type="SUPFAM" id="SSF56112">
    <property type="entry name" value="Protein kinase-like (PK-like)"/>
    <property type="match status" value="1"/>
</dbReference>
<feature type="region of interest" description="Disordered" evidence="1">
    <location>
        <begin position="309"/>
        <end position="372"/>
    </location>
</feature>
<dbReference type="InterPro" id="IPR011009">
    <property type="entry name" value="Kinase-like_dom_sf"/>
</dbReference>
<evidence type="ECO:0000313" key="4">
    <source>
        <dbReference type="EMBL" id="RLN17082.1"/>
    </source>
</evidence>
<dbReference type="Gene3D" id="1.10.510.10">
    <property type="entry name" value="Transferase(Phosphotransferase) domain 1"/>
    <property type="match status" value="1"/>
</dbReference>
<proteinExistence type="predicted"/>
<feature type="domain" description="Protein kinase" evidence="3">
    <location>
        <begin position="100"/>
        <end position="540"/>
    </location>
</feature>
<dbReference type="Gene3D" id="3.30.200.20">
    <property type="entry name" value="Phosphorylase Kinase, domain 1"/>
    <property type="match status" value="1"/>
</dbReference>
<dbReference type="InterPro" id="IPR001245">
    <property type="entry name" value="Ser-Thr/Tyr_kinase_cat_dom"/>
</dbReference>
<dbReference type="SMART" id="SM00220">
    <property type="entry name" value="S_TKc"/>
    <property type="match status" value="1"/>
</dbReference>
<evidence type="ECO:0000313" key="5">
    <source>
        <dbReference type="Proteomes" id="UP000275267"/>
    </source>
</evidence>
<dbReference type="GO" id="GO:0005524">
    <property type="term" value="F:ATP binding"/>
    <property type="evidence" value="ECO:0007669"/>
    <property type="project" value="InterPro"/>
</dbReference>
<organism evidence="4 5">
    <name type="scientific">Panicum miliaceum</name>
    <name type="common">Proso millet</name>
    <name type="synonym">Broomcorn millet</name>
    <dbReference type="NCBI Taxonomy" id="4540"/>
    <lineage>
        <taxon>Eukaryota</taxon>
        <taxon>Viridiplantae</taxon>
        <taxon>Streptophyta</taxon>
        <taxon>Embryophyta</taxon>
        <taxon>Tracheophyta</taxon>
        <taxon>Spermatophyta</taxon>
        <taxon>Magnoliopsida</taxon>
        <taxon>Liliopsida</taxon>
        <taxon>Poales</taxon>
        <taxon>Poaceae</taxon>
        <taxon>PACMAD clade</taxon>
        <taxon>Panicoideae</taxon>
        <taxon>Panicodae</taxon>
        <taxon>Paniceae</taxon>
        <taxon>Panicinae</taxon>
        <taxon>Panicum</taxon>
        <taxon>Panicum sect. Panicum</taxon>
    </lineage>
</organism>
<evidence type="ECO:0000256" key="1">
    <source>
        <dbReference type="SAM" id="MobiDB-lite"/>
    </source>
</evidence>
<dbReference type="STRING" id="4540.A0A3L6SAD9"/>
<dbReference type="EMBL" id="PQIB02000005">
    <property type="protein sequence ID" value="RLN17082.1"/>
    <property type="molecule type" value="Genomic_DNA"/>
</dbReference>
<dbReference type="GO" id="GO:0004672">
    <property type="term" value="F:protein kinase activity"/>
    <property type="evidence" value="ECO:0007669"/>
    <property type="project" value="InterPro"/>
</dbReference>
<dbReference type="InterPro" id="IPR008271">
    <property type="entry name" value="Ser/Thr_kinase_AS"/>
</dbReference>
<feature type="compositionally biased region" description="Low complexity" evidence="1">
    <location>
        <begin position="322"/>
        <end position="334"/>
    </location>
</feature>
<feature type="region of interest" description="Disordered" evidence="1">
    <location>
        <begin position="505"/>
        <end position="524"/>
    </location>
</feature>
<dbReference type="InterPro" id="IPR000719">
    <property type="entry name" value="Prot_kinase_dom"/>
</dbReference>
<feature type="compositionally biased region" description="Gly residues" evidence="1">
    <location>
        <begin position="351"/>
        <end position="360"/>
    </location>
</feature>
<dbReference type="InterPro" id="IPR044576">
    <property type="entry name" value="At4g25390-like"/>
</dbReference>
<evidence type="ECO:0000256" key="2">
    <source>
        <dbReference type="SAM" id="Phobius"/>
    </source>
</evidence>
<keyword evidence="2" id="KW-0812">Transmembrane</keyword>
<reference evidence="5" key="1">
    <citation type="journal article" date="2019" name="Nat. Commun.">
        <title>The genome of broomcorn millet.</title>
        <authorList>
            <person name="Zou C."/>
            <person name="Miki D."/>
            <person name="Li D."/>
            <person name="Tang Q."/>
            <person name="Xiao L."/>
            <person name="Rajput S."/>
            <person name="Deng P."/>
            <person name="Jia W."/>
            <person name="Huang R."/>
            <person name="Zhang M."/>
            <person name="Sun Y."/>
            <person name="Hu J."/>
            <person name="Fu X."/>
            <person name="Schnable P.S."/>
            <person name="Li F."/>
            <person name="Zhang H."/>
            <person name="Feng B."/>
            <person name="Zhu X."/>
            <person name="Liu R."/>
            <person name="Schnable J.C."/>
            <person name="Zhu J.-K."/>
            <person name="Zhang H."/>
        </authorList>
    </citation>
    <scope>NUCLEOTIDE SEQUENCE [LARGE SCALE GENOMIC DNA]</scope>
</reference>
<dbReference type="Pfam" id="PF07714">
    <property type="entry name" value="PK_Tyr_Ser-Thr"/>
    <property type="match status" value="1"/>
</dbReference>
<gene>
    <name evidence="4" type="ORF">C2845_PM02G31530</name>
</gene>
<comment type="caution">
    <text evidence="4">The sequence shown here is derived from an EMBL/GenBank/DDBJ whole genome shotgun (WGS) entry which is preliminary data.</text>
</comment>
<keyword evidence="5" id="KW-1185">Reference proteome</keyword>
<protein>
    <submittedName>
        <fullName evidence="4">Receptor-like serine/threonine-protein kinase</fullName>
    </submittedName>
</protein>
<keyword evidence="2" id="KW-1133">Transmembrane helix</keyword>
<accession>A0A3L6SAD9</accession>
<keyword evidence="2" id="KW-0472">Membrane</keyword>
<name>A0A3L6SAD9_PANMI</name>
<dbReference type="PROSITE" id="PS00108">
    <property type="entry name" value="PROTEIN_KINASE_ST"/>
    <property type="match status" value="1"/>
</dbReference>
<dbReference type="AlphaFoldDB" id="A0A3L6SAD9"/>
<dbReference type="PROSITE" id="PS50011">
    <property type="entry name" value="PROTEIN_KINASE_DOM"/>
    <property type="match status" value="1"/>
</dbReference>
<feature type="region of interest" description="Disordered" evidence="1">
    <location>
        <begin position="266"/>
        <end position="294"/>
    </location>
</feature>